<dbReference type="EMBL" id="BRLB01000031">
    <property type="protein sequence ID" value="GKX32305.1"/>
    <property type="molecule type" value="Genomic_DNA"/>
</dbReference>
<reference evidence="1" key="1">
    <citation type="submission" date="2022-06" db="EMBL/GenBank/DDBJ databases">
        <title>Vallitalea longa sp. nov., an anaerobic bacterium isolated from marine sediment.</title>
        <authorList>
            <person name="Hirano S."/>
            <person name="Terahara T."/>
            <person name="Mori K."/>
            <person name="Hamada M."/>
            <person name="Matsumoto R."/>
            <person name="Kobayashi T."/>
        </authorList>
    </citation>
    <scope>NUCLEOTIDE SEQUENCE</scope>
    <source>
        <strain evidence="1">SH18-1</strain>
    </source>
</reference>
<dbReference type="InterPro" id="IPR011006">
    <property type="entry name" value="CheY-like_superfamily"/>
</dbReference>
<dbReference type="Proteomes" id="UP001144256">
    <property type="component" value="Unassembled WGS sequence"/>
</dbReference>
<sequence length="426" mass="49721">MIKMKKIAVATAIEELDEILDKKCKTKYESEIVLYRRYLIENQFDIAILSGRLNGEESLDKTIFDIISNGTRVIFITTSDNDDEIKLCIRYGIRDILFDDIGPTDILKLIENPKSLKEMKSVFEKYQSNEKEDNQNKLRVNIISEVKEEKKDDIKSDNNIRTKIDQLTKKNSLLDDKNSKKNNKLNYEDNNKLTKMELYKEEKKDEIKKDVDRPVVTIIKDKIIGTLVIAVTGAMNRVGTTHTCISIASFLKSLKQEVALVEMHESDNFSIIKNAYEDIEEKDRGFILNGIHFYSYKNEGLIEILNTGFNYIVLDMGEFEHCNKVEFKRANTRVVVSGVKDWEIPYLDLYLKEKDLVKKTKYYFTFSDKELFKFVKYNMNGLECYMAPFIADPFIVNESEVFSKMFEEVIPTNTIKKKKLFKLRRG</sequence>
<dbReference type="AlphaFoldDB" id="A0A9W5YDW5"/>
<proteinExistence type="predicted"/>
<accession>A0A9W5YDW5</accession>
<dbReference type="Gene3D" id="3.40.50.2300">
    <property type="match status" value="1"/>
</dbReference>
<evidence type="ECO:0000313" key="2">
    <source>
        <dbReference type="Proteomes" id="UP001144256"/>
    </source>
</evidence>
<organism evidence="1 2">
    <name type="scientific">Vallitalea longa</name>
    <dbReference type="NCBI Taxonomy" id="2936439"/>
    <lineage>
        <taxon>Bacteria</taxon>
        <taxon>Bacillati</taxon>
        <taxon>Bacillota</taxon>
        <taxon>Clostridia</taxon>
        <taxon>Lachnospirales</taxon>
        <taxon>Vallitaleaceae</taxon>
        <taxon>Vallitalea</taxon>
    </lineage>
</organism>
<evidence type="ECO:0000313" key="1">
    <source>
        <dbReference type="EMBL" id="GKX32305.1"/>
    </source>
</evidence>
<protein>
    <submittedName>
        <fullName evidence="1">Uncharacterized protein</fullName>
    </submittedName>
</protein>
<dbReference type="SUPFAM" id="SSF52172">
    <property type="entry name" value="CheY-like"/>
    <property type="match status" value="1"/>
</dbReference>
<comment type="caution">
    <text evidence="1">The sequence shown here is derived from an EMBL/GenBank/DDBJ whole genome shotgun (WGS) entry which is preliminary data.</text>
</comment>
<keyword evidence="2" id="KW-1185">Reference proteome</keyword>
<gene>
    <name evidence="1" type="ORF">SH1V18_47850</name>
</gene>
<name>A0A9W5YDW5_9FIRM</name>